<dbReference type="EMBL" id="BAABDS010000027">
    <property type="protein sequence ID" value="GAA3711172.1"/>
    <property type="molecule type" value="Genomic_DNA"/>
</dbReference>
<evidence type="ECO:0008006" key="4">
    <source>
        <dbReference type="Google" id="ProtNLM"/>
    </source>
</evidence>
<keyword evidence="1" id="KW-0732">Signal</keyword>
<proteinExistence type="predicted"/>
<organism evidence="2 3">
    <name type="scientific">Oceanisphaera sediminis</name>
    <dbReference type="NCBI Taxonomy" id="981381"/>
    <lineage>
        <taxon>Bacteria</taxon>
        <taxon>Pseudomonadati</taxon>
        <taxon>Pseudomonadota</taxon>
        <taxon>Gammaproteobacteria</taxon>
        <taxon>Aeromonadales</taxon>
        <taxon>Aeromonadaceae</taxon>
        <taxon>Oceanisphaera</taxon>
    </lineage>
</organism>
<evidence type="ECO:0000256" key="1">
    <source>
        <dbReference type="SAM" id="SignalP"/>
    </source>
</evidence>
<gene>
    <name evidence="2" type="ORF">GCM10022421_18170</name>
</gene>
<dbReference type="Proteomes" id="UP001501479">
    <property type="component" value="Unassembled WGS sequence"/>
</dbReference>
<evidence type="ECO:0000313" key="2">
    <source>
        <dbReference type="EMBL" id="GAA3711172.1"/>
    </source>
</evidence>
<evidence type="ECO:0000313" key="3">
    <source>
        <dbReference type="Proteomes" id="UP001501479"/>
    </source>
</evidence>
<feature type="chain" id="PRO_5047398188" description="ABC transporter substrate-binding protein" evidence="1">
    <location>
        <begin position="19"/>
        <end position="266"/>
    </location>
</feature>
<reference evidence="3" key="1">
    <citation type="journal article" date="2019" name="Int. J. Syst. Evol. Microbiol.">
        <title>The Global Catalogue of Microorganisms (GCM) 10K type strain sequencing project: providing services to taxonomists for standard genome sequencing and annotation.</title>
        <authorList>
            <consortium name="The Broad Institute Genomics Platform"/>
            <consortium name="The Broad Institute Genome Sequencing Center for Infectious Disease"/>
            <person name="Wu L."/>
            <person name="Ma J."/>
        </authorList>
    </citation>
    <scope>NUCLEOTIDE SEQUENCE [LARGE SCALE GENOMIC DNA]</scope>
    <source>
        <strain evidence="3">JCM 17329</strain>
    </source>
</reference>
<accession>A0ABP7DZ38</accession>
<keyword evidence="3" id="KW-1185">Reference proteome</keyword>
<dbReference type="RefSeq" id="WP_344964422.1">
    <property type="nucleotide sequence ID" value="NZ_BAABDS010000027.1"/>
</dbReference>
<sequence>MKRLFILLLLCLPPVAQADGQTLERQPTSAAVRLVSAVPVLHALGLSLLQDTGIEAVYLPPRRLPVNRIPGWLSKADAGKLPSAAGLLTIESVWPDLGLYPLLRKADIRVVPVDVARELAPGGAQVTLRPDLDTPGYFWLDFNNLLLMTNVAARDVSRLWPDQAERIEDNRRSLQRHIQQYAIDIDELLLNADIGTLATDDERLMPLAMGLALPLVHADEADLLLSADKGQGRVWQLNPLARPAQGDLVAWLNAQSRGLKQALARQ</sequence>
<name>A0ABP7DZ38_9GAMM</name>
<comment type="caution">
    <text evidence="2">The sequence shown here is derived from an EMBL/GenBank/DDBJ whole genome shotgun (WGS) entry which is preliminary data.</text>
</comment>
<dbReference type="SUPFAM" id="SSF53807">
    <property type="entry name" value="Helical backbone' metal receptor"/>
    <property type="match status" value="1"/>
</dbReference>
<protein>
    <recommendedName>
        <fullName evidence="4">ABC transporter substrate-binding protein</fullName>
    </recommendedName>
</protein>
<feature type="signal peptide" evidence="1">
    <location>
        <begin position="1"/>
        <end position="18"/>
    </location>
</feature>